<dbReference type="InterPro" id="IPR050166">
    <property type="entry name" value="ABC_transporter_ATP-bind"/>
</dbReference>
<dbReference type="OrthoDB" id="8016555at2"/>
<keyword evidence="4 6" id="KW-0067">ATP-binding</keyword>
<proteinExistence type="inferred from homology"/>
<dbReference type="Pfam" id="PF00005">
    <property type="entry name" value="ABC_tran"/>
    <property type="match status" value="1"/>
</dbReference>
<dbReference type="PROSITE" id="PS00211">
    <property type="entry name" value="ABC_TRANSPORTER_1"/>
    <property type="match status" value="1"/>
</dbReference>
<dbReference type="SUPFAM" id="SSF52540">
    <property type="entry name" value="P-loop containing nucleoside triphosphate hydrolases"/>
    <property type="match status" value="1"/>
</dbReference>
<sequence length="261" mass="28099">MPDQGTLEIRNVFKRFEVAGRTVEALSGIDLSVAPGEFVSVVGASGCGKSTLLRLIVGLDRDYDGEILLDGRRLAGPTLDRAIVFQEHRLFPWLRVEDNVALGLLKSALPAPEKRKLVREHLELVGLSAFAGAYPAQLSGGMSQRVAIARALVNRPDILLLDEPFGALDALTRAYLQAELRRIVRSEGITAVLVTHDVEEAIFLGDRIVVMHPRPGRIAEILPVDAASGQDRASTSFAHLRETVLTGLGAGHPALPGRLAA</sequence>
<dbReference type="InterPro" id="IPR003593">
    <property type="entry name" value="AAA+_ATPase"/>
</dbReference>
<evidence type="ECO:0000313" key="6">
    <source>
        <dbReference type="EMBL" id="GEO37950.1"/>
    </source>
</evidence>
<dbReference type="Proteomes" id="UP000321523">
    <property type="component" value="Unassembled WGS sequence"/>
</dbReference>
<dbReference type="Gene3D" id="3.40.50.300">
    <property type="entry name" value="P-loop containing nucleotide triphosphate hydrolases"/>
    <property type="match status" value="1"/>
</dbReference>
<keyword evidence="3" id="KW-0547">Nucleotide-binding</keyword>
<dbReference type="AlphaFoldDB" id="A0A512DP81"/>
<feature type="domain" description="ABC transporter" evidence="5">
    <location>
        <begin position="7"/>
        <end position="238"/>
    </location>
</feature>
<dbReference type="RefSeq" id="WP_044430784.1">
    <property type="nucleotide sequence ID" value="NZ_BJYZ01000008.1"/>
</dbReference>
<dbReference type="SMART" id="SM00382">
    <property type="entry name" value="AAA"/>
    <property type="match status" value="1"/>
</dbReference>
<dbReference type="PANTHER" id="PTHR42788">
    <property type="entry name" value="TAURINE IMPORT ATP-BINDING PROTEIN-RELATED"/>
    <property type="match status" value="1"/>
</dbReference>
<dbReference type="GO" id="GO:0016887">
    <property type="term" value="F:ATP hydrolysis activity"/>
    <property type="evidence" value="ECO:0007669"/>
    <property type="project" value="InterPro"/>
</dbReference>
<evidence type="ECO:0000313" key="7">
    <source>
        <dbReference type="Proteomes" id="UP000321523"/>
    </source>
</evidence>
<dbReference type="GO" id="GO:0005524">
    <property type="term" value="F:ATP binding"/>
    <property type="evidence" value="ECO:0007669"/>
    <property type="project" value="UniProtKB-KW"/>
</dbReference>
<evidence type="ECO:0000256" key="1">
    <source>
        <dbReference type="ARBA" id="ARBA00005417"/>
    </source>
</evidence>
<dbReference type="PROSITE" id="PS50893">
    <property type="entry name" value="ABC_TRANSPORTER_2"/>
    <property type="match status" value="1"/>
</dbReference>
<keyword evidence="7" id="KW-1185">Reference proteome</keyword>
<evidence type="ECO:0000256" key="3">
    <source>
        <dbReference type="ARBA" id="ARBA00022741"/>
    </source>
</evidence>
<dbReference type="PANTHER" id="PTHR42788:SF13">
    <property type="entry name" value="ALIPHATIC SULFONATES IMPORT ATP-BINDING PROTEIN SSUB"/>
    <property type="match status" value="1"/>
</dbReference>
<comment type="caution">
    <text evidence="6">The sequence shown here is derived from an EMBL/GenBank/DDBJ whole genome shotgun (WGS) entry which is preliminary data.</text>
</comment>
<keyword evidence="2" id="KW-0813">Transport</keyword>
<protein>
    <submittedName>
        <fullName evidence="6">ABC transporter ATP-binding protein</fullName>
    </submittedName>
</protein>
<dbReference type="InterPro" id="IPR027417">
    <property type="entry name" value="P-loop_NTPase"/>
</dbReference>
<name>A0A512DP81_9PROT</name>
<reference evidence="6 7" key="1">
    <citation type="submission" date="2019-07" db="EMBL/GenBank/DDBJ databases">
        <title>Whole genome shotgun sequence of Skermanella aerolata NBRC 106429.</title>
        <authorList>
            <person name="Hosoyama A."/>
            <person name="Uohara A."/>
            <person name="Ohji S."/>
            <person name="Ichikawa N."/>
        </authorList>
    </citation>
    <scope>NUCLEOTIDE SEQUENCE [LARGE SCALE GENOMIC DNA]</scope>
    <source>
        <strain evidence="6 7">NBRC 106429</strain>
    </source>
</reference>
<dbReference type="CDD" id="cd03293">
    <property type="entry name" value="ABC_NrtD_SsuB_transporters"/>
    <property type="match status" value="1"/>
</dbReference>
<evidence type="ECO:0000256" key="4">
    <source>
        <dbReference type="ARBA" id="ARBA00022840"/>
    </source>
</evidence>
<comment type="similarity">
    <text evidence="1">Belongs to the ABC transporter superfamily.</text>
</comment>
<accession>A0A512DP81</accession>
<evidence type="ECO:0000259" key="5">
    <source>
        <dbReference type="PROSITE" id="PS50893"/>
    </source>
</evidence>
<organism evidence="6 7">
    <name type="scientific">Skermanella aerolata</name>
    <dbReference type="NCBI Taxonomy" id="393310"/>
    <lineage>
        <taxon>Bacteria</taxon>
        <taxon>Pseudomonadati</taxon>
        <taxon>Pseudomonadota</taxon>
        <taxon>Alphaproteobacteria</taxon>
        <taxon>Rhodospirillales</taxon>
        <taxon>Azospirillaceae</taxon>
        <taxon>Skermanella</taxon>
    </lineage>
</organism>
<gene>
    <name evidence="6" type="ORF">SAE02_20980</name>
</gene>
<dbReference type="EMBL" id="BJYZ01000008">
    <property type="protein sequence ID" value="GEO37950.1"/>
    <property type="molecule type" value="Genomic_DNA"/>
</dbReference>
<dbReference type="InterPro" id="IPR003439">
    <property type="entry name" value="ABC_transporter-like_ATP-bd"/>
</dbReference>
<evidence type="ECO:0000256" key="2">
    <source>
        <dbReference type="ARBA" id="ARBA00022448"/>
    </source>
</evidence>
<dbReference type="InterPro" id="IPR017871">
    <property type="entry name" value="ABC_transporter-like_CS"/>
</dbReference>